<evidence type="ECO:0000313" key="3">
    <source>
        <dbReference type="Proteomes" id="UP000015106"/>
    </source>
</evidence>
<feature type="region of interest" description="Disordered" evidence="1">
    <location>
        <begin position="1"/>
        <end position="67"/>
    </location>
</feature>
<evidence type="ECO:0008006" key="4">
    <source>
        <dbReference type="Google" id="ProtNLM"/>
    </source>
</evidence>
<feature type="compositionally biased region" description="Basic residues" evidence="1">
    <location>
        <begin position="1"/>
        <end position="10"/>
    </location>
</feature>
<keyword evidence="3" id="KW-1185">Reference proteome</keyword>
<organism evidence="2 3">
    <name type="scientific">Triticum urartu</name>
    <name type="common">Red wild einkorn</name>
    <name type="synonym">Crithodium urartu</name>
    <dbReference type="NCBI Taxonomy" id="4572"/>
    <lineage>
        <taxon>Eukaryota</taxon>
        <taxon>Viridiplantae</taxon>
        <taxon>Streptophyta</taxon>
        <taxon>Embryophyta</taxon>
        <taxon>Tracheophyta</taxon>
        <taxon>Spermatophyta</taxon>
        <taxon>Magnoliopsida</taxon>
        <taxon>Liliopsida</taxon>
        <taxon>Poales</taxon>
        <taxon>Poaceae</taxon>
        <taxon>BOP clade</taxon>
        <taxon>Pooideae</taxon>
        <taxon>Triticodae</taxon>
        <taxon>Triticeae</taxon>
        <taxon>Triticinae</taxon>
        <taxon>Triticum</taxon>
    </lineage>
</organism>
<reference evidence="3" key="1">
    <citation type="journal article" date="2013" name="Nature">
        <title>Draft genome of the wheat A-genome progenitor Triticum urartu.</title>
        <authorList>
            <person name="Ling H.Q."/>
            <person name="Zhao S."/>
            <person name="Liu D."/>
            <person name="Wang J."/>
            <person name="Sun H."/>
            <person name="Zhang C."/>
            <person name="Fan H."/>
            <person name="Li D."/>
            <person name="Dong L."/>
            <person name="Tao Y."/>
            <person name="Gao C."/>
            <person name="Wu H."/>
            <person name="Li Y."/>
            <person name="Cui Y."/>
            <person name="Guo X."/>
            <person name="Zheng S."/>
            <person name="Wang B."/>
            <person name="Yu K."/>
            <person name="Liang Q."/>
            <person name="Yang W."/>
            <person name="Lou X."/>
            <person name="Chen J."/>
            <person name="Feng M."/>
            <person name="Jian J."/>
            <person name="Zhang X."/>
            <person name="Luo G."/>
            <person name="Jiang Y."/>
            <person name="Liu J."/>
            <person name="Wang Z."/>
            <person name="Sha Y."/>
            <person name="Zhang B."/>
            <person name="Wu H."/>
            <person name="Tang D."/>
            <person name="Shen Q."/>
            <person name="Xue P."/>
            <person name="Zou S."/>
            <person name="Wang X."/>
            <person name="Liu X."/>
            <person name="Wang F."/>
            <person name="Yang Y."/>
            <person name="An X."/>
            <person name="Dong Z."/>
            <person name="Zhang K."/>
            <person name="Zhang X."/>
            <person name="Luo M.C."/>
            <person name="Dvorak J."/>
            <person name="Tong Y."/>
            <person name="Wang J."/>
            <person name="Yang H."/>
            <person name="Li Z."/>
            <person name="Wang D."/>
            <person name="Zhang A."/>
            <person name="Wang J."/>
        </authorList>
    </citation>
    <scope>NUCLEOTIDE SEQUENCE</scope>
    <source>
        <strain evidence="3">cv. G1812</strain>
    </source>
</reference>
<dbReference type="Gramene" id="TuG1812G0200005315.01.T01">
    <property type="protein sequence ID" value="TuG1812G0200005315.01.T01.cds473258"/>
    <property type="gene ID" value="TuG1812G0200005315.01"/>
</dbReference>
<proteinExistence type="predicted"/>
<dbReference type="AlphaFoldDB" id="A0A8R7TMV6"/>
<evidence type="ECO:0000313" key="2">
    <source>
        <dbReference type="EnsemblPlants" id="TuG1812G0200005315.01.T01.cds473258"/>
    </source>
</evidence>
<evidence type="ECO:0000256" key="1">
    <source>
        <dbReference type="SAM" id="MobiDB-lite"/>
    </source>
</evidence>
<sequence>MAKNKRKHVQTMHSFFQKKGRVEGSEQNNLVDPHLVDEQEDSLEENRVPMSTTPPQVQTESGRGNDESASILVVEREPGIRCQFRDYPPNNQEQPRTAYMKHGVYHFKMNEYPPDDAAVHPCRFQYHWFKDFPWLEYSPEKDAVYCFPCFLFCKKPLGKKGSDVFTVQGFRKWKRVNNG</sequence>
<dbReference type="Proteomes" id="UP000015106">
    <property type="component" value="Chromosome 2"/>
</dbReference>
<reference evidence="2" key="3">
    <citation type="submission" date="2022-06" db="UniProtKB">
        <authorList>
            <consortium name="EnsemblPlants"/>
        </authorList>
    </citation>
    <scope>IDENTIFICATION</scope>
</reference>
<dbReference type="PANTHER" id="PTHR45749:SF31">
    <property type="entry name" value="ZINC FINGER MYM-TYPE PROTEIN 1-LIKE"/>
    <property type="match status" value="1"/>
</dbReference>
<dbReference type="PANTHER" id="PTHR45749">
    <property type="match status" value="1"/>
</dbReference>
<accession>A0A8R7TMV6</accession>
<name>A0A8R7TMV6_TRIUA</name>
<reference evidence="2" key="2">
    <citation type="submission" date="2018-03" db="EMBL/GenBank/DDBJ databases">
        <title>The Triticum urartu genome reveals the dynamic nature of wheat genome evolution.</title>
        <authorList>
            <person name="Ling H."/>
            <person name="Ma B."/>
            <person name="Shi X."/>
            <person name="Liu H."/>
            <person name="Dong L."/>
            <person name="Sun H."/>
            <person name="Cao Y."/>
            <person name="Gao Q."/>
            <person name="Zheng S."/>
            <person name="Li Y."/>
            <person name="Yu Y."/>
            <person name="Du H."/>
            <person name="Qi M."/>
            <person name="Li Y."/>
            <person name="Yu H."/>
            <person name="Cui Y."/>
            <person name="Wang N."/>
            <person name="Chen C."/>
            <person name="Wu H."/>
            <person name="Zhao Y."/>
            <person name="Zhang J."/>
            <person name="Li Y."/>
            <person name="Zhou W."/>
            <person name="Zhang B."/>
            <person name="Hu W."/>
            <person name="Eijk M."/>
            <person name="Tang J."/>
            <person name="Witsenboer H."/>
            <person name="Zhao S."/>
            <person name="Li Z."/>
            <person name="Zhang A."/>
            <person name="Wang D."/>
            <person name="Liang C."/>
        </authorList>
    </citation>
    <scope>NUCLEOTIDE SEQUENCE [LARGE SCALE GENOMIC DNA]</scope>
    <source>
        <strain evidence="2">cv. G1812</strain>
    </source>
</reference>
<protein>
    <recommendedName>
        <fullName evidence="4">TTF-type domain-containing protein</fullName>
    </recommendedName>
</protein>
<feature type="compositionally biased region" description="Polar residues" evidence="1">
    <location>
        <begin position="49"/>
        <end position="62"/>
    </location>
</feature>
<dbReference type="EnsemblPlants" id="TuG1812G0200005315.01.T01">
    <property type="protein sequence ID" value="TuG1812G0200005315.01.T01.cds473258"/>
    <property type="gene ID" value="TuG1812G0200005315.01"/>
</dbReference>